<dbReference type="PROSITE" id="PS00463">
    <property type="entry name" value="ZN2_CY6_FUNGAL_1"/>
    <property type="match status" value="1"/>
</dbReference>
<dbReference type="Proteomes" id="UP000764110">
    <property type="component" value="Unassembled WGS sequence"/>
</dbReference>
<evidence type="ECO:0000259" key="3">
    <source>
        <dbReference type="PROSITE" id="PS50048"/>
    </source>
</evidence>
<gene>
    <name evidence="4" type="ORF">MHUMG1_09419</name>
</gene>
<dbReference type="AlphaFoldDB" id="A0A9P8S3Y9"/>
<dbReference type="Gene3D" id="4.10.240.10">
    <property type="entry name" value="Zn(2)-C6 fungal-type DNA-binding domain"/>
    <property type="match status" value="1"/>
</dbReference>
<name>A0A9P8S3Y9_9HYPO</name>
<feature type="compositionally biased region" description="Polar residues" evidence="2">
    <location>
        <begin position="211"/>
        <end position="226"/>
    </location>
</feature>
<feature type="compositionally biased region" description="Polar residues" evidence="2">
    <location>
        <begin position="56"/>
        <end position="84"/>
    </location>
</feature>
<dbReference type="InterPro" id="IPR001138">
    <property type="entry name" value="Zn2Cys6_DnaBD"/>
</dbReference>
<feature type="region of interest" description="Disordered" evidence="2">
    <location>
        <begin position="47"/>
        <end position="89"/>
    </location>
</feature>
<comment type="caution">
    <text evidence="4">The sequence shown here is derived from an EMBL/GenBank/DDBJ whole genome shotgun (WGS) entry which is preliminary data.</text>
</comment>
<evidence type="ECO:0000313" key="5">
    <source>
        <dbReference type="Proteomes" id="UP000764110"/>
    </source>
</evidence>
<keyword evidence="5" id="KW-1185">Reference proteome</keyword>
<evidence type="ECO:0000256" key="1">
    <source>
        <dbReference type="ARBA" id="ARBA00023242"/>
    </source>
</evidence>
<proteinExistence type="predicted"/>
<keyword evidence="1" id="KW-0539">Nucleus</keyword>
<dbReference type="SMART" id="SM00066">
    <property type="entry name" value="GAL4"/>
    <property type="match status" value="1"/>
</dbReference>
<dbReference type="Pfam" id="PF00172">
    <property type="entry name" value="Zn_clus"/>
    <property type="match status" value="1"/>
</dbReference>
<evidence type="ECO:0000313" key="4">
    <source>
        <dbReference type="EMBL" id="KAH0592774.1"/>
    </source>
</evidence>
<dbReference type="PROSITE" id="PS50048">
    <property type="entry name" value="ZN2_CY6_FUNGAL_2"/>
    <property type="match status" value="1"/>
</dbReference>
<accession>A0A9P8S3Y9</accession>
<reference evidence="4 5" key="1">
    <citation type="submission" date="2020-07" db="EMBL/GenBank/DDBJ databases">
        <title>Metarhizium humberi genome.</title>
        <authorList>
            <person name="Lysoe E."/>
        </authorList>
    </citation>
    <scope>NUCLEOTIDE SEQUENCE [LARGE SCALE GENOMIC DNA]</scope>
    <source>
        <strain evidence="4 5">ESALQ1638</strain>
    </source>
</reference>
<protein>
    <recommendedName>
        <fullName evidence="3">Zn(2)-C6 fungal-type domain-containing protein</fullName>
    </recommendedName>
</protein>
<dbReference type="GO" id="GO:0000981">
    <property type="term" value="F:DNA-binding transcription factor activity, RNA polymerase II-specific"/>
    <property type="evidence" value="ECO:0007669"/>
    <property type="project" value="InterPro"/>
</dbReference>
<dbReference type="SUPFAM" id="SSF57701">
    <property type="entry name" value="Zn2/Cys6 DNA-binding domain"/>
    <property type="match status" value="1"/>
</dbReference>
<dbReference type="GO" id="GO:0008270">
    <property type="term" value="F:zinc ion binding"/>
    <property type="evidence" value="ECO:0007669"/>
    <property type="project" value="InterPro"/>
</dbReference>
<feature type="domain" description="Zn(2)-C6 fungal-type" evidence="3">
    <location>
        <begin position="12"/>
        <end position="45"/>
    </location>
</feature>
<evidence type="ECO:0000256" key="2">
    <source>
        <dbReference type="SAM" id="MobiDB-lite"/>
    </source>
</evidence>
<dbReference type="CDD" id="cd00067">
    <property type="entry name" value="GAL4"/>
    <property type="match status" value="1"/>
</dbReference>
<feature type="region of interest" description="Disordered" evidence="2">
    <location>
        <begin position="207"/>
        <end position="226"/>
    </location>
</feature>
<organism evidence="4 5">
    <name type="scientific">Metarhizium humberi</name>
    <dbReference type="NCBI Taxonomy" id="2596975"/>
    <lineage>
        <taxon>Eukaryota</taxon>
        <taxon>Fungi</taxon>
        <taxon>Dikarya</taxon>
        <taxon>Ascomycota</taxon>
        <taxon>Pezizomycotina</taxon>
        <taxon>Sordariomycetes</taxon>
        <taxon>Hypocreomycetidae</taxon>
        <taxon>Hypocreales</taxon>
        <taxon>Clavicipitaceae</taxon>
        <taxon>Metarhizium</taxon>
    </lineage>
</organism>
<dbReference type="InterPro" id="IPR036864">
    <property type="entry name" value="Zn2-C6_fun-type_DNA-bd_sf"/>
</dbReference>
<dbReference type="EMBL" id="JACEFI010000026">
    <property type="protein sequence ID" value="KAH0592774.1"/>
    <property type="molecule type" value="Genomic_DNA"/>
</dbReference>
<sequence length="455" mass="49172">MDAAKRRSERLACDRCHGQKLRCTRASGHSKACQRCVKAGEKCTYSPPLRLGRPINKTSQTHTQPHNENSPESQSSLTSASEPTHGSVDHFDVSLASHTSPSMSGMEGLDRRITDLLYPDLQTTPNSSPVSSTVVVSSGCDSATLATPCHEADMFDDAFLDSGFFSSDFGQLKETSTTTVGDSSVVDQSQQQQQPFTHCNLDDLGVYAANNPRSSPNPAQPSSGSSSTQIHLLRLLSRLQDTPLLCLIDEPGGFAQAIEETAKVSNILLDIIDSLIGPMLASPSTDAQCGCKKTMYTCSHAAAQVKDAANTNITVFLTIVTCYVQILQNIQALSTRLCEIVRSNDPERTLRNLACIQIGSCGTSLATPAIQASMIAQLLSQLLREIQKKVAQLSGVTMGYPLHMQIRRGPGSSSFTDIISHVNSDIVNIDAQLLATMQHVASLFWEMFWLSYTGN</sequence>